<sequence length="445" mass="48873">MAGNAEASSSGDNGASGKSTSGSFKHIGNKMKRTELYRKYKAEKAKAKFSRRSAQAKEERGEDGAAKKAARLSANKTRTIENTRDFNPTIINAPNTHEGPGPSNTKTGDDHDSDADGSDAGEEMEAVQEEQEALEEVDDDEDPNAPPAILITTSMPSSSTSPHLESLNARSHPAEKTRKFVDELLSVFPGAEYRPRSKAQGVGLGKICGWARERRFGAVLVVGESRKEPFALTVIQLPHGPTAFFRLTSIRTGDEIYGKARPTPHTPELILNNFTTVLGHRVGTVFQSLFPKIPHLEGRQVVTCHNQRDYIFFRRHRYMFKSDSKTALQEIGPRFTLKLHSLKESLPKGAGVWDGKYSEEYAELEPEELEALQAQNEGGDEEGAAAAAAMADEEDGTERSMGGGKAAEASSSLSKNKRQRGEEETVGLDFQWKPKMSVSRRNFYL</sequence>
<proteinExistence type="predicted"/>
<evidence type="ECO:0000256" key="1">
    <source>
        <dbReference type="SAM" id="MobiDB-lite"/>
    </source>
</evidence>
<dbReference type="PANTHER" id="PTHR22734">
    <property type="entry name" value="U3 SMALL NUCLEOLAR RIBONUCLEOPROTEIN PROTEIN IMP4"/>
    <property type="match status" value="1"/>
</dbReference>
<dbReference type="GO" id="GO:0000470">
    <property type="term" value="P:maturation of LSU-rRNA"/>
    <property type="evidence" value="ECO:0007669"/>
    <property type="project" value="TreeGrafter"/>
</dbReference>
<organism evidence="3 4">
    <name type="scientific">Sporisorium graminicola</name>
    <dbReference type="NCBI Taxonomy" id="280036"/>
    <lineage>
        <taxon>Eukaryota</taxon>
        <taxon>Fungi</taxon>
        <taxon>Dikarya</taxon>
        <taxon>Basidiomycota</taxon>
        <taxon>Ustilaginomycotina</taxon>
        <taxon>Ustilaginomycetes</taxon>
        <taxon>Ustilaginales</taxon>
        <taxon>Ustilaginaceae</taxon>
        <taxon>Sporisorium</taxon>
    </lineage>
</organism>
<feature type="region of interest" description="Disordered" evidence="1">
    <location>
        <begin position="1"/>
        <end position="174"/>
    </location>
</feature>
<evidence type="ECO:0000313" key="3">
    <source>
        <dbReference type="EMBL" id="TKY90402.1"/>
    </source>
</evidence>
<gene>
    <name evidence="3" type="ORF">EX895_000400</name>
</gene>
<feature type="compositionally biased region" description="Basic and acidic residues" evidence="1">
    <location>
        <begin position="55"/>
        <end position="66"/>
    </location>
</feature>
<feature type="domain" description="Brix" evidence="2">
    <location>
        <begin position="163"/>
        <end position="348"/>
    </location>
</feature>
<dbReference type="PROSITE" id="PS50833">
    <property type="entry name" value="BRIX"/>
    <property type="match status" value="1"/>
</dbReference>
<dbReference type="InterPro" id="IPR007109">
    <property type="entry name" value="Brix"/>
</dbReference>
<dbReference type="AlphaFoldDB" id="A0A4U7L4N7"/>
<feature type="compositionally biased region" description="Low complexity" evidence="1">
    <location>
        <begin position="152"/>
        <end position="162"/>
    </location>
</feature>
<dbReference type="Gene3D" id="3.40.50.10480">
    <property type="entry name" value="Probable brix-domain ribosomal biogenesis protein"/>
    <property type="match status" value="1"/>
</dbReference>
<dbReference type="FunFam" id="3.40.50.10480:FF:000005">
    <property type="entry name" value="Similar to RNA processing factor 1"/>
    <property type="match status" value="1"/>
</dbReference>
<feature type="region of interest" description="Disordered" evidence="1">
    <location>
        <begin position="375"/>
        <end position="431"/>
    </location>
</feature>
<comment type="caution">
    <text evidence="3">The sequence shown here is derived from an EMBL/GenBank/DDBJ whole genome shotgun (WGS) entry which is preliminary data.</text>
</comment>
<keyword evidence="4" id="KW-1185">Reference proteome</keyword>
<dbReference type="SUPFAM" id="SSF52954">
    <property type="entry name" value="Class II aaRS ABD-related"/>
    <property type="match status" value="1"/>
</dbReference>
<evidence type="ECO:0000313" key="4">
    <source>
        <dbReference type="Proteomes" id="UP000306050"/>
    </source>
</evidence>
<dbReference type="GO" id="GO:0005730">
    <property type="term" value="C:nucleolus"/>
    <property type="evidence" value="ECO:0007669"/>
    <property type="project" value="TreeGrafter"/>
</dbReference>
<feature type="compositionally biased region" description="Basic and acidic residues" evidence="1">
    <location>
        <begin position="32"/>
        <end position="46"/>
    </location>
</feature>
<dbReference type="GeneID" id="40723295"/>
<dbReference type="PANTHER" id="PTHR22734:SF3">
    <property type="entry name" value="RIBOSOME PRODUCTION FACTOR 1"/>
    <property type="match status" value="1"/>
</dbReference>
<name>A0A4U7L4N7_9BASI</name>
<dbReference type="InterPro" id="IPR044281">
    <property type="entry name" value="IMP4/RPF1"/>
</dbReference>
<dbReference type="KEGG" id="sgra:EX895_000400"/>
<dbReference type="EMBL" id="SRRM01000002">
    <property type="protein sequence ID" value="TKY90402.1"/>
    <property type="molecule type" value="Genomic_DNA"/>
</dbReference>
<dbReference type="Proteomes" id="UP000306050">
    <property type="component" value="Chromosome SGRAM_1"/>
</dbReference>
<dbReference type="RefSeq" id="XP_029742387.1">
    <property type="nucleotide sequence ID" value="XM_029881001.1"/>
</dbReference>
<feature type="compositionally biased region" description="Acidic residues" evidence="1">
    <location>
        <begin position="111"/>
        <end position="143"/>
    </location>
</feature>
<dbReference type="GO" id="GO:0000460">
    <property type="term" value="P:maturation of 5.8S rRNA"/>
    <property type="evidence" value="ECO:0007669"/>
    <property type="project" value="TreeGrafter"/>
</dbReference>
<feature type="compositionally biased region" description="Polar residues" evidence="1">
    <location>
        <begin position="1"/>
        <end position="23"/>
    </location>
</feature>
<accession>A0A4U7L4N7</accession>
<protein>
    <recommendedName>
        <fullName evidence="2">Brix domain-containing protein</fullName>
    </recommendedName>
</protein>
<dbReference type="Pfam" id="PF04427">
    <property type="entry name" value="Brix"/>
    <property type="match status" value="1"/>
</dbReference>
<evidence type="ECO:0000259" key="2">
    <source>
        <dbReference type="PROSITE" id="PS50833"/>
    </source>
</evidence>
<dbReference type="OrthoDB" id="264354at2759"/>
<reference evidence="3 4" key="1">
    <citation type="submission" date="2019-05" db="EMBL/GenBank/DDBJ databases">
        <title>Sporisorium graminicola CBS 10092 draft sequencing and annotation.</title>
        <authorList>
            <person name="Solano-Gonzalez S."/>
            <person name="Caddick M.X."/>
            <person name="Darby A."/>
        </authorList>
    </citation>
    <scope>NUCLEOTIDE SEQUENCE [LARGE SCALE GENOMIC DNA]</scope>
    <source>
        <strain evidence="3 4">CBS 10092</strain>
    </source>
</reference>
<dbReference type="SMART" id="SM00879">
    <property type="entry name" value="Brix"/>
    <property type="match status" value="1"/>
</dbReference>
<dbReference type="GO" id="GO:0042134">
    <property type="term" value="F:rRNA primary transcript binding"/>
    <property type="evidence" value="ECO:0007669"/>
    <property type="project" value="InterPro"/>
</dbReference>
<dbReference type="GO" id="GO:0030687">
    <property type="term" value="C:preribosome, large subunit precursor"/>
    <property type="evidence" value="ECO:0007669"/>
    <property type="project" value="TreeGrafter"/>
</dbReference>
<feature type="compositionally biased region" description="Polar residues" evidence="1">
    <location>
        <begin position="85"/>
        <end position="95"/>
    </location>
</feature>